<accession>A0AA36IRY0</accession>
<dbReference type="CDD" id="cd00751">
    <property type="entry name" value="thiolase"/>
    <property type="match status" value="1"/>
</dbReference>
<dbReference type="NCBIfam" id="NF006551">
    <property type="entry name" value="PRK09050.1"/>
    <property type="match status" value="1"/>
</dbReference>
<reference evidence="9" key="1">
    <citation type="submission" date="2023-08" db="EMBL/GenBank/DDBJ databases">
        <authorList>
            <person name="Chen Y."/>
            <person name="Shah S."/>
            <person name="Dougan E. K."/>
            <person name="Thang M."/>
            <person name="Chan C."/>
        </authorList>
    </citation>
    <scope>NUCLEOTIDE SEQUENCE</scope>
</reference>
<feature type="domain" description="Thiolase C-terminal" evidence="8">
    <location>
        <begin position="671"/>
        <end position="793"/>
    </location>
</feature>
<dbReference type="FunFam" id="3.40.47.10:FF:000010">
    <property type="entry name" value="Acetyl-CoA acetyltransferase (Thiolase)"/>
    <property type="match status" value="1"/>
</dbReference>
<dbReference type="GO" id="GO:0008410">
    <property type="term" value="F:CoA-transferase activity"/>
    <property type="evidence" value="ECO:0007669"/>
    <property type="project" value="InterPro"/>
</dbReference>
<gene>
    <name evidence="9" type="ORF">EVOR1521_LOCUS16837</name>
</gene>
<dbReference type="InterPro" id="IPR037171">
    <property type="entry name" value="NagB/RpiA_transferase-like"/>
</dbReference>
<evidence type="ECO:0000256" key="3">
    <source>
        <dbReference type="ARBA" id="ARBA00012233"/>
    </source>
</evidence>
<dbReference type="InterPro" id="IPR020616">
    <property type="entry name" value="Thiolase_N"/>
</dbReference>
<dbReference type="NCBIfam" id="TIGR01930">
    <property type="entry name" value="AcCoA-C-Actrans"/>
    <property type="match status" value="1"/>
</dbReference>
<dbReference type="Gene3D" id="3.40.47.10">
    <property type="match status" value="1"/>
</dbReference>
<dbReference type="InterPro" id="IPR012793">
    <property type="entry name" value="PcaF"/>
</dbReference>
<comment type="caution">
    <text evidence="9">The sequence shown here is derived from an EMBL/GenBank/DDBJ whole genome shotgun (WGS) entry which is preliminary data.</text>
</comment>
<dbReference type="InterPro" id="IPR002155">
    <property type="entry name" value="Thiolase"/>
</dbReference>
<evidence type="ECO:0000313" key="9">
    <source>
        <dbReference type="EMBL" id="CAJ1391573.1"/>
    </source>
</evidence>
<organism evidence="9 10">
    <name type="scientific">Effrenium voratum</name>
    <dbReference type="NCBI Taxonomy" id="2562239"/>
    <lineage>
        <taxon>Eukaryota</taxon>
        <taxon>Sar</taxon>
        <taxon>Alveolata</taxon>
        <taxon>Dinophyceae</taxon>
        <taxon>Suessiales</taxon>
        <taxon>Symbiodiniaceae</taxon>
        <taxon>Effrenium</taxon>
    </lineage>
</organism>
<name>A0AA36IRY0_9DINO</name>
<dbReference type="EC" id="2.3.1.174" evidence="3"/>
<dbReference type="NCBIfam" id="TIGR02430">
    <property type="entry name" value="pcaF"/>
    <property type="match status" value="1"/>
</dbReference>
<sequence>MIGGFGGSGAPIELIHALIDAGPKNLTIINNNAGNGHVGLAALIEQGMVAKMICSFPRSADPKVFTDLYLAGQIELEIVPQGTLAERIRAGGAGIPAFYTPTSYGTELAEGKLVAEFEGRHYVQERWLKADFALIKAELGDPLGNLTYRMAARNFNPLMAMAATRTVAQVTRIVAAGEIDPEQVVTPGIFVDGIVEVPDPEQDMEDGAYVNLGIGFPEMIAKFQPEGRDVVYHTENGVLGFGEAPAAGEEDWDLINAGKKAITLKPGAAFFHHADSFAMVRGGHLDLAVLGAYQVAQNGDLANWSTGKGGVPAVGGAMDLVHGAKRVAVVTDHVTRKGEPKLLKRCALPLTGLGCVTRVYTSLAVIDVEDGRFVLREKLPQLSFEDLQSVTGADDVMPDAYICDYIRTPIGRFGGVLSPVRADDLGAIPIKALTERNRGIDWEAVDEVYYGCANQAGEDNRNVARMSSLLAGLPVSVSGTTINRLCGSGMDAVIMAARAIKAGEIEIAIAGGVESMSRAPFVVPKADTAFSRKAEIYDTTIGWRFVNPVMKKQYGVDSMPETGENVAEDFKVTREDQDAFSLRSQAKAAAAQNNGRLAKEIAPVTIPQRKGAPVIVDTDEHPRETSMEALARLRTPFRENGSVTAGNASGVNDGAAALVIASEAAMKKYGLTPIARIVGGATAGVPPRIMGIGPAPATKKLCARIGWTPQDLDVIELNEAFASQGIAVLRDLGIAEDADHVNPNGGAIALGHPLGMSGARITGTAALEMQMRGGRRALATMCIGVGQGIAIALAAV</sequence>
<dbReference type="Pfam" id="PF01144">
    <property type="entry name" value="CoA_trans"/>
    <property type="match status" value="2"/>
</dbReference>
<comment type="pathway">
    <text evidence="1">Aromatic compound metabolism.</text>
</comment>
<keyword evidence="4" id="KW-0808">Transferase</keyword>
<dbReference type="Proteomes" id="UP001178507">
    <property type="component" value="Unassembled WGS sequence"/>
</dbReference>
<dbReference type="NCBIfam" id="TIGR02428">
    <property type="entry name" value="pcaJ_scoB_fam"/>
    <property type="match status" value="1"/>
</dbReference>
<dbReference type="Pfam" id="PF02803">
    <property type="entry name" value="Thiolase_C"/>
    <property type="match status" value="1"/>
</dbReference>
<dbReference type="InterPro" id="IPR020613">
    <property type="entry name" value="Thiolase_CS"/>
</dbReference>
<proteinExistence type="inferred from homology"/>
<dbReference type="InterPro" id="IPR012791">
    <property type="entry name" value="3-oxoacid_CoA-transf_B"/>
</dbReference>
<dbReference type="NCBIfam" id="TIGR02429">
    <property type="entry name" value="pcaI_scoA_fam"/>
    <property type="match status" value="1"/>
</dbReference>
<evidence type="ECO:0000256" key="1">
    <source>
        <dbReference type="ARBA" id="ARBA00005211"/>
    </source>
</evidence>
<dbReference type="SUPFAM" id="SSF53901">
    <property type="entry name" value="Thiolase-like"/>
    <property type="match status" value="2"/>
</dbReference>
<dbReference type="InterPro" id="IPR016039">
    <property type="entry name" value="Thiolase-like"/>
</dbReference>
<evidence type="ECO:0000259" key="7">
    <source>
        <dbReference type="Pfam" id="PF00108"/>
    </source>
</evidence>
<dbReference type="PROSITE" id="PS00098">
    <property type="entry name" value="THIOLASE_1"/>
    <property type="match status" value="1"/>
</dbReference>
<dbReference type="InterPro" id="IPR020615">
    <property type="entry name" value="Thiolase_acyl_enz_int_AS"/>
</dbReference>
<dbReference type="AlphaFoldDB" id="A0AA36IRY0"/>
<evidence type="ECO:0000256" key="5">
    <source>
        <dbReference type="ARBA" id="ARBA00023315"/>
    </source>
</evidence>
<dbReference type="PANTHER" id="PTHR13707">
    <property type="entry name" value="KETOACID-COENZYME A TRANSFERASE"/>
    <property type="match status" value="1"/>
</dbReference>
<dbReference type="InterPro" id="IPR004165">
    <property type="entry name" value="CoA_trans_fam_I"/>
</dbReference>
<dbReference type="Pfam" id="PF00108">
    <property type="entry name" value="Thiolase_N"/>
    <property type="match status" value="1"/>
</dbReference>
<dbReference type="PROSITE" id="PS00737">
    <property type="entry name" value="THIOLASE_2"/>
    <property type="match status" value="1"/>
</dbReference>
<comment type="similarity">
    <text evidence="2">Belongs to the thiolase-like superfamily. Thiolase family.</text>
</comment>
<evidence type="ECO:0000256" key="2">
    <source>
        <dbReference type="ARBA" id="ARBA00010982"/>
    </source>
</evidence>
<dbReference type="Gene3D" id="3.40.1080.10">
    <property type="entry name" value="Glutaconate Coenzyme A-transferase"/>
    <property type="match status" value="2"/>
</dbReference>
<dbReference type="PANTHER" id="PTHR13707:SF57">
    <property type="entry name" value="SUCCINYL-COA:3-KETOACID COENZYME A TRANSFERASE SUBUNIT B-RELATED"/>
    <property type="match status" value="1"/>
</dbReference>
<comment type="catalytic activity">
    <reaction evidence="6">
        <text>succinyl-CoA + acetyl-CoA = 3-oxoadipyl-CoA + CoA</text>
        <dbReference type="Rhea" id="RHEA:19481"/>
        <dbReference type="ChEBI" id="CHEBI:57287"/>
        <dbReference type="ChEBI" id="CHEBI:57288"/>
        <dbReference type="ChEBI" id="CHEBI:57292"/>
        <dbReference type="ChEBI" id="CHEBI:57348"/>
        <dbReference type="EC" id="2.3.1.174"/>
    </reaction>
</comment>
<dbReference type="GO" id="GO:0019619">
    <property type="term" value="P:3,4-dihydroxybenzoate catabolic process"/>
    <property type="evidence" value="ECO:0007669"/>
    <property type="project" value="InterPro"/>
</dbReference>
<evidence type="ECO:0000256" key="6">
    <source>
        <dbReference type="ARBA" id="ARBA00048527"/>
    </source>
</evidence>
<dbReference type="InterPro" id="IPR020617">
    <property type="entry name" value="Thiolase_C"/>
</dbReference>
<dbReference type="SUPFAM" id="SSF100950">
    <property type="entry name" value="NagB/RpiA/CoA transferase-like"/>
    <property type="match status" value="2"/>
</dbReference>
<dbReference type="SMART" id="SM00882">
    <property type="entry name" value="CoA_trans"/>
    <property type="match status" value="2"/>
</dbReference>
<evidence type="ECO:0000256" key="4">
    <source>
        <dbReference type="ARBA" id="ARBA00022679"/>
    </source>
</evidence>
<keyword evidence="10" id="KW-1185">Reference proteome</keyword>
<keyword evidence="5" id="KW-0012">Acyltransferase</keyword>
<dbReference type="InterPro" id="IPR012792">
    <property type="entry name" value="3-oxoacid_CoA-transf_A"/>
</dbReference>
<protein>
    <recommendedName>
        <fullName evidence="3">3-oxoadipyl-CoA thiolase</fullName>
        <ecNumber evidence="3">2.3.1.174</ecNumber>
    </recommendedName>
</protein>
<dbReference type="GO" id="GO:0033812">
    <property type="term" value="F:3-oxoadipyl-CoA thiolase activity"/>
    <property type="evidence" value="ECO:0007669"/>
    <property type="project" value="UniProtKB-EC"/>
</dbReference>
<evidence type="ECO:0000313" key="10">
    <source>
        <dbReference type="Proteomes" id="UP001178507"/>
    </source>
</evidence>
<evidence type="ECO:0000259" key="8">
    <source>
        <dbReference type="Pfam" id="PF02803"/>
    </source>
</evidence>
<dbReference type="PROSITE" id="PS00099">
    <property type="entry name" value="THIOLASE_3"/>
    <property type="match status" value="1"/>
</dbReference>
<dbReference type="EMBL" id="CAUJNA010002223">
    <property type="protein sequence ID" value="CAJ1391573.1"/>
    <property type="molecule type" value="Genomic_DNA"/>
</dbReference>
<feature type="domain" description="Thiolase N-terminal" evidence="7">
    <location>
        <begin position="401"/>
        <end position="663"/>
    </location>
</feature>
<dbReference type="InterPro" id="IPR020610">
    <property type="entry name" value="Thiolase_AS"/>
</dbReference>